<dbReference type="Proteomes" id="UP000484885">
    <property type="component" value="Unassembled WGS sequence"/>
</dbReference>
<dbReference type="GO" id="GO:0090313">
    <property type="term" value="P:regulation of protein targeting to membrane"/>
    <property type="evidence" value="ECO:0007669"/>
    <property type="project" value="TreeGrafter"/>
</dbReference>
<gene>
    <name evidence="2" type="ORF">G3I74_11730</name>
</gene>
<sequence length="525" mass="56410">MRRLSILVAGLAIMLVGFVASLDMLADQDRLKQLLSAHAENQLGRQLQIDGDVSLHFFPRLRIQAGDVRLSGSRALDGLDLLSSDRISAEIRLLPLIVGRVETGEVALQGASLNLLFDDNGEHNFSGLLRRRERQGARGLLVNGPLRLEDLSLQIGTVGTESVQRLSVERMELDGLAFDRALRLVFEGDIGIPAMVEDVTVNGVLFFPAATGKFRLADMVLVGRAAGAEQPFRLSGALDFSAHPPLQMQLVDGQLEIVDQRLQIEGSYEARERPYFSLDLRAQALDAARLAQGVAGSGGEDWLAALAGWTAAHDYDLDVQLDRLDLGSWPLADALIRVSAADDLASIEQAGASLPGGTIEVLGDLAVDRQTSLLSARVRIEIDQLESMLVAIGLPLRAEGVGQLLIEPSGDAQSGALARGSLRFFDGRIEELAGLRAALGSVAEAGFEVLEGRFVVYPGRVEFAEFRILEGAEEMEFDRFSLDASGGLSGSAWLSRTGNVEEAVALGGTLARPRYTSADGLLPNR</sequence>
<evidence type="ECO:0000259" key="1">
    <source>
        <dbReference type="Pfam" id="PF05170"/>
    </source>
</evidence>
<dbReference type="EMBL" id="JAAGSC010000042">
    <property type="protein sequence ID" value="NDY96400.1"/>
    <property type="molecule type" value="Genomic_DNA"/>
</dbReference>
<dbReference type="InterPro" id="IPR052894">
    <property type="entry name" value="AsmA-related"/>
</dbReference>
<evidence type="ECO:0000313" key="3">
    <source>
        <dbReference type="Proteomes" id="UP000484885"/>
    </source>
</evidence>
<evidence type="ECO:0000313" key="2">
    <source>
        <dbReference type="EMBL" id="NDY96400.1"/>
    </source>
</evidence>
<dbReference type="PANTHER" id="PTHR30441">
    <property type="entry name" value="DUF748 DOMAIN-CONTAINING PROTEIN"/>
    <property type="match status" value="1"/>
</dbReference>
<reference evidence="2 3" key="1">
    <citation type="submission" date="2020-02" db="EMBL/GenBank/DDBJ databases">
        <authorList>
            <person name="Zhang X.-Y."/>
        </authorList>
    </citation>
    <scope>NUCLEOTIDE SEQUENCE [LARGE SCALE GENOMIC DNA]</scope>
    <source>
        <strain evidence="2 3">C33</strain>
    </source>
</reference>
<dbReference type="InterPro" id="IPR007844">
    <property type="entry name" value="AsmA"/>
</dbReference>
<proteinExistence type="predicted"/>
<keyword evidence="3" id="KW-1185">Reference proteome</keyword>
<name>A0A845V2A9_9GAMM</name>
<dbReference type="GO" id="GO:0005886">
    <property type="term" value="C:plasma membrane"/>
    <property type="evidence" value="ECO:0007669"/>
    <property type="project" value="TreeGrafter"/>
</dbReference>
<feature type="domain" description="AsmA" evidence="1">
    <location>
        <begin position="3"/>
        <end position="135"/>
    </location>
</feature>
<protein>
    <submittedName>
        <fullName evidence="2">AsmA family protein</fullName>
    </submittedName>
</protein>
<comment type="caution">
    <text evidence="2">The sequence shown here is derived from an EMBL/GenBank/DDBJ whole genome shotgun (WGS) entry which is preliminary data.</text>
</comment>
<accession>A0A845V2A9</accession>
<dbReference type="AlphaFoldDB" id="A0A845V2A9"/>
<dbReference type="Pfam" id="PF05170">
    <property type="entry name" value="AsmA"/>
    <property type="match status" value="1"/>
</dbReference>
<organism evidence="2 3">
    <name type="scientific">Wenzhouxiangella limi</name>
    <dbReference type="NCBI Taxonomy" id="2707351"/>
    <lineage>
        <taxon>Bacteria</taxon>
        <taxon>Pseudomonadati</taxon>
        <taxon>Pseudomonadota</taxon>
        <taxon>Gammaproteobacteria</taxon>
        <taxon>Chromatiales</taxon>
        <taxon>Wenzhouxiangellaceae</taxon>
        <taxon>Wenzhouxiangella</taxon>
    </lineage>
</organism>
<dbReference type="PANTHER" id="PTHR30441:SF8">
    <property type="entry name" value="DUF748 DOMAIN-CONTAINING PROTEIN"/>
    <property type="match status" value="1"/>
</dbReference>